<dbReference type="PANTHER" id="PTHR47706:SF10">
    <property type="entry name" value="NMRA-LIKE DOMAIN-CONTAINING PROTEIN"/>
    <property type="match status" value="1"/>
</dbReference>
<dbReference type="InterPro" id="IPR045312">
    <property type="entry name" value="PCBER-like"/>
</dbReference>
<dbReference type="SUPFAM" id="SSF51735">
    <property type="entry name" value="NAD(P)-binding Rossmann-fold domains"/>
    <property type="match status" value="1"/>
</dbReference>
<accession>A0A6A5TN26</accession>
<evidence type="ECO:0000259" key="3">
    <source>
        <dbReference type="Pfam" id="PF05368"/>
    </source>
</evidence>
<organism evidence="4 5">
    <name type="scientific">Byssothecium circinans</name>
    <dbReference type="NCBI Taxonomy" id="147558"/>
    <lineage>
        <taxon>Eukaryota</taxon>
        <taxon>Fungi</taxon>
        <taxon>Dikarya</taxon>
        <taxon>Ascomycota</taxon>
        <taxon>Pezizomycotina</taxon>
        <taxon>Dothideomycetes</taxon>
        <taxon>Pleosporomycetidae</taxon>
        <taxon>Pleosporales</taxon>
        <taxon>Massarineae</taxon>
        <taxon>Massarinaceae</taxon>
        <taxon>Byssothecium</taxon>
    </lineage>
</organism>
<evidence type="ECO:0000256" key="2">
    <source>
        <dbReference type="ARBA" id="ARBA00023002"/>
    </source>
</evidence>
<keyword evidence="5" id="KW-1185">Reference proteome</keyword>
<evidence type="ECO:0000313" key="4">
    <source>
        <dbReference type="EMBL" id="KAF1953129.1"/>
    </source>
</evidence>
<feature type="domain" description="NmrA-like" evidence="3">
    <location>
        <begin position="5"/>
        <end position="235"/>
    </location>
</feature>
<evidence type="ECO:0000313" key="5">
    <source>
        <dbReference type="Proteomes" id="UP000800035"/>
    </source>
</evidence>
<dbReference type="Gene3D" id="3.40.50.720">
    <property type="entry name" value="NAD(P)-binding Rossmann-like Domain"/>
    <property type="match status" value="1"/>
</dbReference>
<evidence type="ECO:0000256" key="1">
    <source>
        <dbReference type="ARBA" id="ARBA00022857"/>
    </source>
</evidence>
<dbReference type="InterPro" id="IPR051609">
    <property type="entry name" value="NmrA/Isoflavone_reductase-like"/>
</dbReference>
<proteinExistence type="predicted"/>
<dbReference type="Proteomes" id="UP000800035">
    <property type="component" value="Unassembled WGS sequence"/>
</dbReference>
<dbReference type="EMBL" id="ML977006">
    <property type="protein sequence ID" value="KAF1953129.1"/>
    <property type="molecule type" value="Genomic_DNA"/>
</dbReference>
<dbReference type="Gene3D" id="3.90.25.10">
    <property type="entry name" value="UDP-galactose 4-epimerase, domain 1"/>
    <property type="match status" value="1"/>
</dbReference>
<dbReference type="OrthoDB" id="9984533at2759"/>
<keyword evidence="2" id="KW-0560">Oxidoreductase</keyword>
<protein>
    <submittedName>
        <fullName evidence="4">NAD(P)-binding protein</fullName>
    </submittedName>
</protein>
<dbReference type="Pfam" id="PF05368">
    <property type="entry name" value="NmrA"/>
    <property type="match status" value="1"/>
</dbReference>
<dbReference type="GO" id="GO:0016491">
    <property type="term" value="F:oxidoreductase activity"/>
    <property type="evidence" value="ECO:0007669"/>
    <property type="project" value="UniProtKB-KW"/>
</dbReference>
<keyword evidence="1" id="KW-0521">NADP</keyword>
<sequence length="302" mass="32460">MSEIKNVIVVGAGGNLGPSILNILLNESSFTMTVLSREGSNSTFPAAAKVIRADYDSVDSLKSAFQGQDAVLSIVGGTALGDQNKLIDAAIAAGVKRFLPSEYGSNTVDPRLREIVPISSAKMGTVDYLKSKEDVISWSSVVCGAFFDWSIKTGFMGFDSTSKTATLIDDGKGVFSASNLRHIGRALVKVLENAAETRNKYIYVSSFETSQAELLSWVEKVSGQKWTVKNVTSKEMIQLGNEKLKRGDFSGIVELIKASCFGGEGLGDLRLAGLWNEKLGLEKDDLEESVRVALSGKLVGER</sequence>
<dbReference type="PANTHER" id="PTHR47706">
    <property type="entry name" value="NMRA-LIKE FAMILY PROTEIN"/>
    <property type="match status" value="1"/>
</dbReference>
<name>A0A6A5TN26_9PLEO</name>
<reference evidence="4" key="1">
    <citation type="journal article" date="2020" name="Stud. Mycol.">
        <title>101 Dothideomycetes genomes: a test case for predicting lifestyles and emergence of pathogens.</title>
        <authorList>
            <person name="Haridas S."/>
            <person name="Albert R."/>
            <person name="Binder M."/>
            <person name="Bloem J."/>
            <person name="Labutti K."/>
            <person name="Salamov A."/>
            <person name="Andreopoulos B."/>
            <person name="Baker S."/>
            <person name="Barry K."/>
            <person name="Bills G."/>
            <person name="Bluhm B."/>
            <person name="Cannon C."/>
            <person name="Castanera R."/>
            <person name="Culley D."/>
            <person name="Daum C."/>
            <person name="Ezra D."/>
            <person name="Gonzalez J."/>
            <person name="Henrissat B."/>
            <person name="Kuo A."/>
            <person name="Liang C."/>
            <person name="Lipzen A."/>
            <person name="Lutzoni F."/>
            <person name="Magnuson J."/>
            <person name="Mondo S."/>
            <person name="Nolan M."/>
            <person name="Ohm R."/>
            <person name="Pangilinan J."/>
            <person name="Park H.-J."/>
            <person name="Ramirez L."/>
            <person name="Alfaro M."/>
            <person name="Sun H."/>
            <person name="Tritt A."/>
            <person name="Yoshinaga Y."/>
            <person name="Zwiers L.-H."/>
            <person name="Turgeon B."/>
            <person name="Goodwin S."/>
            <person name="Spatafora J."/>
            <person name="Crous P."/>
            <person name="Grigoriev I."/>
        </authorList>
    </citation>
    <scope>NUCLEOTIDE SEQUENCE</scope>
    <source>
        <strain evidence="4">CBS 675.92</strain>
    </source>
</reference>
<dbReference type="CDD" id="cd05259">
    <property type="entry name" value="PCBER_SDR_a"/>
    <property type="match status" value="1"/>
</dbReference>
<dbReference type="InterPro" id="IPR008030">
    <property type="entry name" value="NmrA-like"/>
</dbReference>
<dbReference type="AlphaFoldDB" id="A0A6A5TN26"/>
<gene>
    <name evidence="4" type="ORF">CC80DRAFT_420923</name>
</gene>
<dbReference type="InterPro" id="IPR036291">
    <property type="entry name" value="NAD(P)-bd_dom_sf"/>
</dbReference>